<evidence type="ECO:0000256" key="4">
    <source>
        <dbReference type="ARBA" id="ARBA00022777"/>
    </source>
</evidence>
<comment type="similarity">
    <text evidence="1 6">Belongs to the eukaryotic diacylglycerol kinase family.</text>
</comment>
<feature type="compositionally biased region" description="Polar residues" evidence="7">
    <location>
        <begin position="55"/>
        <end position="66"/>
    </location>
</feature>
<evidence type="ECO:0000313" key="10">
    <source>
        <dbReference type="Proteomes" id="UP001605036"/>
    </source>
</evidence>
<organism evidence="9 10">
    <name type="scientific">Riccia fluitans</name>
    <dbReference type="NCBI Taxonomy" id="41844"/>
    <lineage>
        <taxon>Eukaryota</taxon>
        <taxon>Viridiplantae</taxon>
        <taxon>Streptophyta</taxon>
        <taxon>Embryophyta</taxon>
        <taxon>Marchantiophyta</taxon>
        <taxon>Marchantiopsida</taxon>
        <taxon>Marchantiidae</taxon>
        <taxon>Marchantiales</taxon>
        <taxon>Ricciaceae</taxon>
        <taxon>Riccia</taxon>
    </lineage>
</organism>
<proteinExistence type="inferred from homology"/>
<keyword evidence="4 6" id="KW-0418">Kinase</keyword>
<sequence length="667" mass="72590">MTAEDSPHVLPETNTSYTGQGYGPLLSDDTQGVTSPLQLDSVLNPEAEAAAKQDVPSSDVKNSSSLHVLAERGSSFRDDDDRRGVLDDQQGSSESGAGTANFTNASDDQTRVPLREDERDDAPSLDKLGDKASSAPFDYSGRTDKTEATTTSDYTTKVESTVTGKNSFTQTTVDSEASFLPQKPLENESAAEDPSLLADLPPPARPHMLFRSVTEFKEDALKKLIVIPDYLGKGMASAIESGDTSYEEGPNQHTAKEAPAKPIIIFINAKSGGRLGPELEALLVELVASNQVYDLSKCKPVQVLRCGLGYLEEAAKAGDDCAQSTRNNLRIMVAGGDGTVGWVLSSVAEVEPREGFEVPPVGVIPLGTGNDLSRSFRWGGSFTRCTRGSVRRFLVKAADANIRNLDSWQVVVKPAPSRSDVPLKLPHCMREQHHVPRDDAEKQNYPAEVSPSFEGTFYNYFSVGMDAQVAYGFHHLRDEAPWIARGRLSNQLVYSGYGCVQGWFCTSCSSAPRARGIRHCVKIKVIKPEGSGEWEDVELPPGVRAVVILNLQSYAGGRNPWGHPSVNRLKQEGFVEARPDDGILEIVGLRDGWHTAVVMLELLTAYRLAQATAVKLEMGGNRERAYLQMDGEPWQQPLATADDDPAVVEIRKTPNPSIMLCRKKAEV</sequence>
<comment type="caution">
    <text evidence="9">The sequence shown here is derived from an EMBL/GenBank/DDBJ whole genome shotgun (WGS) entry which is preliminary data.</text>
</comment>
<dbReference type="SUPFAM" id="SSF111331">
    <property type="entry name" value="NAD kinase/diacylglycerol kinase-like"/>
    <property type="match status" value="1"/>
</dbReference>
<dbReference type="InterPro" id="IPR016064">
    <property type="entry name" value="NAD/diacylglycerol_kinase_sf"/>
</dbReference>
<dbReference type="PANTHER" id="PTHR11255:SF80">
    <property type="entry name" value="EYE-SPECIFIC DIACYLGLYCEROL KINASE"/>
    <property type="match status" value="1"/>
</dbReference>
<dbReference type="EMBL" id="JBHFFA010000001">
    <property type="protein sequence ID" value="KAL2654204.1"/>
    <property type="molecule type" value="Genomic_DNA"/>
</dbReference>
<feature type="compositionally biased region" description="Polar residues" evidence="7">
    <location>
        <begin position="28"/>
        <end position="38"/>
    </location>
</feature>
<gene>
    <name evidence="9" type="ORF">R1flu_022332</name>
</gene>
<dbReference type="AlphaFoldDB" id="A0ABD1ZUS7"/>
<name>A0ABD1ZUS7_9MARC</name>
<dbReference type="PROSITE" id="PS50146">
    <property type="entry name" value="DAGK"/>
    <property type="match status" value="1"/>
</dbReference>
<feature type="region of interest" description="Disordered" evidence="7">
    <location>
        <begin position="1"/>
        <end position="151"/>
    </location>
</feature>
<dbReference type="Gene3D" id="2.60.200.40">
    <property type="match status" value="1"/>
</dbReference>
<dbReference type="InterPro" id="IPR001206">
    <property type="entry name" value="Diacylglycerol_kinase_cat_dom"/>
</dbReference>
<evidence type="ECO:0000256" key="7">
    <source>
        <dbReference type="SAM" id="MobiDB-lite"/>
    </source>
</evidence>
<dbReference type="InterPro" id="IPR037607">
    <property type="entry name" value="DGK"/>
</dbReference>
<accession>A0ABD1ZUS7</accession>
<dbReference type="Gene3D" id="3.40.50.10330">
    <property type="entry name" value="Probable inorganic polyphosphate/atp-NAD kinase, domain 1"/>
    <property type="match status" value="1"/>
</dbReference>
<reference evidence="9 10" key="1">
    <citation type="submission" date="2024-09" db="EMBL/GenBank/DDBJ databases">
        <title>Chromosome-scale assembly of Riccia fluitans.</title>
        <authorList>
            <person name="Paukszto L."/>
            <person name="Sawicki J."/>
            <person name="Karawczyk K."/>
            <person name="Piernik-Szablinska J."/>
            <person name="Szczecinska M."/>
            <person name="Mazdziarz M."/>
        </authorList>
    </citation>
    <scope>NUCLEOTIDE SEQUENCE [LARGE SCALE GENOMIC DNA]</scope>
    <source>
        <strain evidence="9">Rf_01</strain>
        <tissue evidence="9">Aerial parts of the thallus</tissue>
    </source>
</reference>
<evidence type="ECO:0000256" key="5">
    <source>
        <dbReference type="ARBA" id="ARBA00022840"/>
    </source>
</evidence>
<feature type="compositionally biased region" description="Basic and acidic residues" evidence="7">
    <location>
        <begin position="74"/>
        <end position="86"/>
    </location>
</feature>
<dbReference type="SMART" id="SM00046">
    <property type="entry name" value="DAGKc"/>
    <property type="match status" value="1"/>
</dbReference>
<evidence type="ECO:0000256" key="3">
    <source>
        <dbReference type="ARBA" id="ARBA00022741"/>
    </source>
</evidence>
<evidence type="ECO:0000313" key="9">
    <source>
        <dbReference type="EMBL" id="KAL2654204.1"/>
    </source>
</evidence>
<keyword evidence="5 6" id="KW-0067">ATP-binding</keyword>
<evidence type="ECO:0000256" key="2">
    <source>
        <dbReference type="ARBA" id="ARBA00022679"/>
    </source>
</evidence>
<keyword evidence="10" id="KW-1185">Reference proteome</keyword>
<feature type="compositionally biased region" description="Polar residues" evidence="7">
    <location>
        <begin position="89"/>
        <end position="107"/>
    </location>
</feature>
<dbReference type="EC" id="2.7.1.107" evidence="6"/>
<dbReference type="Proteomes" id="UP001605036">
    <property type="component" value="Unassembled WGS sequence"/>
</dbReference>
<evidence type="ECO:0000259" key="8">
    <source>
        <dbReference type="PROSITE" id="PS50146"/>
    </source>
</evidence>
<dbReference type="GO" id="GO:0004143">
    <property type="term" value="F:ATP-dependent diacylglycerol kinase activity"/>
    <property type="evidence" value="ECO:0007669"/>
    <property type="project" value="UniProtKB-EC"/>
</dbReference>
<keyword evidence="3 6" id="KW-0547">Nucleotide-binding</keyword>
<dbReference type="PANTHER" id="PTHR11255">
    <property type="entry name" value="DIACYLGLYCEROL KINASE"/>
    <property type="match status" value="1"/>
</dbReference>
<dbReference type="Pfam" id="PF00781">
    <property type="entry name" value="DAGK_cat"/>
    <property type="match status" value="1"/>
</dbReference>
<dbReference type="GO" id="GO:0005524">
    <property type="term" value="F:ATP binding"/>
    <property type="evidence" value="ECO:0007669"/>
    <property type="project" value="UniProtKB-KW"/>
</dbReference>
<evidence type="ECO:0000256" key="1">
    <source>
        <dbReference type="ARBA" id="ARBA00009280"/>
    </source>
</evidence>
<evidence type="ECO:0000256" key="6">
    <source>
        <dbReference type="RuleBase" id="RU361128"/>
    </source>
</evidence>
<feature type="domain" description="DAGKc" evidence="8">
    <location>
        <begin position="258"/>
        <end position="414"/>
    </location>
</feature>
<dbReference type="InterPro" id="IPR017438">
    <property type="entry name" value="ATP-NAD_kinase_N"/>
</dbReference>
<protein>
    <recommendedName>
        <fullName evidence="6">Diacylglycerol kinase</fullName>
        <shortName evidence="6">DAG kinase</shortName>
        <ecNumber evidence="6">2.7.1.107</ecNumber>
    </recommendedName>
</protein>
<comment type="catalytic activity">
    <reaction evidence="6">
        <text>a 1,2-diacyl-sn-glycerol + ATP = a 1,2-diacyl-sn-glycero-3-phosphate + ADP + H(+)</text>
        <dbReference type="Rhea" id="RHEA:10272"/>
        <dbReference type="ChEBI" id="CHEBI:15378"/>
        <dbReference type="ChEBI" id="CHEBI:17815"/>
        <dbReference type="ChEBI" id="CHEBI:30616"/>
        <dbReference type="ChEBI" id="CHEBI:58608"/>
        <dbReference type="ChEBI" id="CHEBI:456216"/>
        <dbReference type="EC" id="2.7.1.107"/>
    </reaction>
</comment>
<dbReference type="InterPro" id="IPR000756">
    <property type="entry name" value="Diacylglycerol_kin_accessory"/>
</dbReference>
<dbReference type="SMART" id="SM00045">
    <property type="entry name" value="DAGKa"/>
    <property type="match status" value="1"/>
</dbReference>
<feature type="compositionally biased region" description="Basic and acidic residues" evidence="7">
    <location>
        <begin position="108"/>
        <end position="130"/>
    </location>
</feature>
<keyword evidence="2 6" id="KW-0808">Transferase</keyword>
<dbReference type="Pfam" id="PF00609">
    <property type="entry name" value="DAGK_acc"/>
    <property type="match status" value="1"/>
</dbReference>